<dbReference type="EMBL" id="CAJHOF010000009">
    <property type="protein sequence ID" value="CAD7288838.1"/>
    <property type="molecule type" value="Genomic_DNA"/>
</dbReference>
<protein>
    <submittedName>
        <fullName evidence="1">Uncharacterized protein</fullName>
    </submittedName>
</protein>
<organism evidence="1 2">
    <name type="scientific">Campylobacter majalis</name>
    <dbReference type="NCBI Taxonomy" id="2790656"/>
    <lineage>
        <taxon>Bacteria</taxon>
        <taxon>Pseudomonadati</taxon>
        <taxon>Campylobacterota</taxon>
        <taxon>Epsilonproteobacteria</taxon>
        <taxon>Campylobacterales</taxon>
        <taxon>Campylobacteraceae</taxon>
        <taxon>Campylobacter</taxon>
    </lineage>
</organism>
<dbReference type="RefSeq" id="WP_229932977.1">
    <property type="nucleotide sequence ID" value="NZ_CAJHOF010000009.1"/>
</dbReference>
<name>A0ABN7K8I9_9BACT</name>
<accession>A0ABN7K8I9</accession>
<sequence length="116" mass="13300">MERILVKNLDVLDDIVSQNNDLNDKNYSLKGTMMSLLGFCDDTFNQIIANNPQVSHNLSGFMLLSKFLNENPDRDINKISIDEILNIAKAIISDKNELLELFKLTKRTQNTTHELF</sequence>
<reference evidence="1 2" key="1">
    <citation type="submission" date="2020-11" db="EMBL/GenBank/DDBJ databases">
        <authorList>
            <person name="Peeters C."/>
        </authorList>
    </citation>
    <scope>NUCLEOTIDE SEQUENCE [LARGE SCALE GENOMIC DNA]</scope>
    <source>
        <strain evidence="1 2">LMG 7974</strain>
    </source>
</reference>
<evidence type="ECO:0000313" key="2">
    <source>
        <dbReference type="Proteomes" id="UP000789803"/>
    </source>
</evidence>
<dbReference type="Proteomes" id="UP000789803">
    <property type="component" value="Unassembled WGS sequence"/>
</dbReference>
<keyword evidence="2" id="KW-1185">Reference proteome</keyword>
<evidence type="ECO:0000313" key="1">
    <source>
        <dbReference type="EMBL" id="CAD7288838.1"/>
    </source>
</evidence>
<proteinExistence type="predicted"/>
<gene>
    <name evidence="1" type="ORF">LMG7974_01178</name>
</gene>
<comment type="caution">
    <text evidence="1">The sequence shown here is derived from an EMBL/GenBank/DDBJ whole genome shotgun (WGS) entry which is preliminary data.</text>
</comment>